<name>A0A1M7EHK5_9BRAD</name>
<dbReference type="EMBL" id="LT670844">
    <property type="protein sequence ID" value="SHL90829.1"/>
    <property type="molecule type" value="Genomic_DNA"/>
</dbReference>
<evidence type="ECO:0000313" key="2">
    <source>
        <dbReference type="Proteomes" id="UP000189935"/>
    </source>
</evidence>
<proteinExistence type="predicted"/>
<dbReference type="RefSeq" id="WP_079544185.1">
    <property type="nucleotide sequence ID" value="NZ_LT670844.1"/>
</dbReference>
<dbReference type="OrthoDB" id="8245431at2"/>
<sequence>MKILEHSESHIVKLDDGSSWQIFPGDIDRTLTWLPTTELRLFEISDEVASHALINSDDGTRVRVRPLGERWPAARVKNVLKQG</sequence>
<reference evidence="1 2" key="1">
    <citation type="submission" date="2016-11" db="EMBL/GenBank/DDBJ databases">
        <authorList>
            <person name="Jaros S."/>
            <person name="Januszkiewicz K."/>
            <person name="Wedrychowicz H."/>
        </authorList>
    </citation>
    <scope>NUCLEOTIDE SEQUENCE [LARGE SCALE GENOMIC DNA]</scope>
    <source>
        <strain evidence="1 2">GAS499</strain>
    </source>
</reference>
<evidence type="ECO:0000313" key="1">
    <source>
        <dbReference type="EMBL" id="SHL90829.1"/>
    </source>
</evidence>
<protein>
    <submittedName>
        <fullName evidence="1">Uncharacterized protein</fullName>
    </submittedName>
</protein>
<gene>
    <name evidence="1" type="ORF">SAMN05444159_7158</name>
</gene>
<dbReference type="AlphaFoldDB" id="A0A1M7EHK5"/>
<organism evidence="1 2">
    <name type="scientific">Bradyrhizobium lablabi</name>
    <dbReference type="NCBI Taxonomy" id="722472"/>
    <lineage>
        <taxon>Bacteria</taxon>
        <taxon>Pseudomonadati</taxon>
        <taxon>Pseudomonadota</taxon>
        <taxon>Alphaproteobacteria</taxon>
        <taxon>Hyphomicrobiales</taxon>
        <taxon>Nitrobacteraceae</taxon>
        <taxon>Bradyrhizobium</taxon>
    </lineage>
</organism>
<dbReference type="Proteomes" id="UP000189935">
    <property type="component" value="Chromosome I"/>
</dbReference>
<accession>A0A1M7EHK5</accession>